<feature type="transmembrane region" description="Helical" evidence="6">
    <location>
        <begin position="20"/>
        <end position="38"/>
    </location>
</feature>
<sequence length="640" mass="72919">MTFRRLARNNVRGNWHRYVAFFLCSTFSVMIFFIYAAFLFHPDVVSGNIPAASKVRQGMILCEYIIVIFSFFFVLYSMSAFLRSRKKEFGLLRLFGTTNRQIALLVVYENTLIALLAIAAGIGFGALFTKLFFMVLAQLLQVTSPIRFILAPKAIWITALGFLALFELITLYTLRHLGRSQIVELMKASKQPKSVPLYSKWLTALAAVCLLSGYYMAYTAHIYTIIAYMMPILITVIVGTYFLFTQASVAILRRLQRTPGLYYRHTHIVTIAQLLFKIKDNARTLFTASILCAVILTASGTFYVLFQDTRNQMMERFPQSFGVIEKGLGVHEVIHPEELKRQLALHGLELDYEVQLSGFQVPVTLESMRYKTEALVIPEQSYNRVAKLQRKKTLKVEPGHAYYVHPNRQVAVEYFKPGDQLDTVVGGRDVTLQIDGQSNGGIINSRLELANMIVVNDRQYEEWSRAVPESELYAYYGFEVRNWKESLAAASHIRETVPKERSWQLECRIEDYAAMHQFNSLALFIGVFVSFLFFIASGSMLYFKLFTEIQEDQTQFRALSRIGVSDAEIRKMTTTQIGISFFVPVVVGMVHAAFAYKTLGNLLGSSVWQYGIDVIAVYTGMQILYFALARKAYMKQLAQS</sequence>
<dbReference type="InterPro" id="IPR052536">
    <property type="entry name" value="ABC-4_Integral_Memb_Prot"/>
</dbReference>
<dbReference type="EMBL" id="JACXJA010000001">
    <property type="protein sequence ID" value="MBD2860477.1"/>
    <property type="molecule type" value="Genomic_DNA"/>
</dbReference>
<feature type="transmembrane region" description="Helical" evidence="6">
    <location>
        <begin position="608"/>
        <end position="628"/>
    </location>
</feature>
<keyword evidence="2 6" id="KW-1003">Cell membrane</keyword>
<comment type="subcellular location">
    <subcellularLocation>
        <location evidence="1 6">Cell membrane</location>
        <topology evidence="1 6">Multi-pass membrane protein</topology>
    </subcellularLocation>
</comment>
<gene>
    <name evidence="8" type="ORF">IDH45_00565</name>
</gene>
<accession>A0A927GXY5</accession>
<dbReference type="InterPro" id="IPR003838">
    <property type="entry name" value="ABC3_permease_C"/>
</dbReference>
<proteinExistence type="inferred from homology"/>
<keyword evidence="9" id="KW-1185">Reference proteome</keyword>
<dbReference type="GO" id="GO:0005886">
    <property type="term" value="C:plasma membrane"/>
    <property type="evidence" value="ECO:0007669"/>
    <property type="project" value="UniProtKB-SubCell"/>
</dbReference>
<dbReference type="Pfam" id="PF02687">
    <property type="entry name" value="FtsX"/>
    <property type="match status" value="1"/>
</dbReference>
<feature type="transmembrane region" description="Helical" evidence="6">
    <location>
        <begin position="521"/>
        <end position="543"/>
    </location>
</feature>
<dbReference type="InterPro" id="IPR027022">
    <property type="entry name" value="ABC_permease_BceB-typ"/>
</dbReference>
<dbReference type="PANTHER" id="PTHR46795">
    <property type="entry name" value="ABC TRANSPORTER PERMEASE-RELATED-RELATED"/>
    <property type="match status" value="1"/>
</dbReference>
<feature type="transmembrane region" description="Helical" evidence="6">
    <location>
        <begin position="285"/>
        <end position="306"/>
    </location>
</feature>
<feature type="transmembrane region" description="Helical" evidence="6">
    <location>
        <begin position="58"/>
        <end position="82"/>
    </location>
</feature>
<comment type="caution">
    <text evidence="8">The sequence shown here is derived from an EMBL/GenBank/DDBJ whole genome shotgun (WGS) entry which is preliminary data.</text>
</comment>
<keyword evidence="5 6" id="KW-0472">Membrane</keyword>
<name>A0A927GXY5_9BACL</name>
<feature type="domain" description="ABC3 transporter permease C-terminal" evidence="7">
    <location>
        <begin position="65"/>
        <end position="181"/>
    </location>
</feature>
<evidence type="ECO:0000313" key="8">
    <source>
        <dbReference type="EMBL" id="MBD2860477.1"/>
    </source>
</evidence>
<dbReference type="PIRSF" id="PIRSF018968">
    <property type="entry name" value="ABC_permease_BceB"/>
    <property type="match status" value="1"/>
</dbReference>
<evidence type="ECO:0000256" key="1">
    <source>
        <dbReference type="ARBA" id="ARBA00004651"/>
    </source>
</evidence>
<feature type="transmembrane region" description="Helical" evidence="6">
    <location>
        <begin position="195"/>
        <end position="216"/>
    </location>
</feature>
<evidence type="ECO:0000259" key="7">
    <source>
        <dbReference type="Pfam" id="PF02687"/>
    </source>
</evidence>
<evidence type="ECO:0000256" key="4">
    <source>
        <dbReference type="ARBA" id="ARBA00022989"/>
    </source>
</evidence>
<protein>
    <submittedName>
        <fullName evidence="8">ABC transporter permease</fullName>
    </submittedName>
</protein>
<dbReference type="Proteomes" id="UP000639396">
    <property type="component" value="Unassembled WGS sequence"/>
</dbReference>
<evidence type="ECO:0000313" key="9">
    <source>
        <dbReference type="Proteomes" id="UP000639396"/>
    </source>
</evidence>
<keyword evidence="3 6" id="KW-0812">Transmembrane</keyword>
<keyword evidence="4 6" id="KW-1133">Transmembrane helix</keyword>
<comment type="similarity">
    <text evidence="6">Belongs to the ABC-4 integral membrane protein family.</text>
</comment>
<dbReference type="RefSeq" id="WP_190923662.1">
    <property type="nucleotide sequence ID" value="NZ_JACXJA010000001.1"/>
</dbReference>
<evidence type="ECO:0000256" key="5">
    <source>
        <dbReference type="ARBA" id="ARBA00023136"/>
    </source>
</evidence>
<reference evidence="8" key="1">
    <citation type="submission" date="2020-09" db="EMBL/GenBank/DDBJ databases">
        <title>A novel bacterium of genus Paenibacillus, isolated from South China Sea.</title>
        <authorList>
            <person name="Huang H."/>
            <person name="Mo K."/>
            <person name="Hu Y."/>
        </authorList>
    </citation>
    <scope>NUCLEOTIDE SEQUENCE</scope>
    <source>
        <strain evidence="8">IB182363</strain>
    </source>
</reference>
<keyword evidence="6" id="KW-0813">Transport</keyword>
<feature type="transmembrane region" description="Helical" evidence="6">
    <location>
        <begin position="222"/>
        <end position="244"/>
    </location>
</feature>
<dbReference type="PANTHER" id="PTHR46795:SF1">
    <property type="entry name" value="ABC TRANSPORTER PERMEASE PROTEIN"/>
    <property type="match status" value="1"/>
</dbReference>
<feature type="transmembrane region" description="Helical" evidence="6">
    <location>
        <begin position="102"/>
        <end position="135"/>
    </location>
</feature>
<feature type="transmembrane region" description="Helical" evidence="6">
    <location>
        <begin position="577"/>
        <end position="596"/>
    </location>
</feature>
<dbReference type="AlphaFoldDB" id="A0A927GXY5"/>
<evidence type="ECO:0000256" key="6">
    <source>
        <dbReference type="PIRNR" id="PIRNR018968"/>
    </source>
</evidence>
<evidence type="ECO:0000256" key="3">
    <source>
        <dbReference type="ARBA" id="ARBA00022692"/>
    </source>
</evidence>
<evidence type="ECO:0000256" key="2">
    <source>
        <dbReference type="ARBA" id="ARBA00022475"/>
    </source>
</evidence>
<organism evidence="8 9">
    <name type="scientific">Paenibacillus oceani</name>
    <dbReference type="NCBI Taxonomy" id="2772510"/>
    <lineage>
        <taxon>Bacteria</taxon>
        <taxon>Bacillati</taxon>
        <taxon>Bacillota</taxon>
        <taxon>Bacilli</taxon>
        <taxon>Bacillales</taxon>
        <taxon>Paenibacillaceae</taxon>
        <taxon>Paenibacillus</taxon>
    </lineage>
</organism>
<feature type="transmembrane region" description="Helical" evidence="6">
    <location>
        <begin position="155"/>
        <end position="174"/>
    </location>
</feature>
<dbReference type="GO" id="GO:0055085">
    <property type="term" value="P:transmembrane transport"/>
    <property type="evidence" value="ECO:0007669"/>
    <property type="project" value="UniProtKB-UniRule"/>
</dbReference>